<evidence type="ECO:0000313" key="3">
    <source>
        <dbReference type="Proteomes" id="UP000694569"/>
    </source>
</evidence>
<dbReference type="OrthoDB" id="9909359at2759"/>
<protein>
    <recommendedName>
        <fullName evidence="1">Reverse transcriptase domain-containing protein</fullName>
    </recommendedName>
</protein>
<evidence type="ECO:0000259" key="1">
    <source>
        <dbReference type="PROSITE" id="PS50878"/>
    </source>
</evidence>
<name>A0A8C5WH19_9ANUR</name>
<dbReference type="CDD" id="cd01650">
    <property type="entry name" value="RT_nLTR_like"/>
    <property type="match status" value="1"/>
</dbReference>
<dbReference type="InterPro" id="IPR000477">
    <property type="entry name" value="RT_dom"/>
</dbReference>
<dbReference type="SUPFAM" id="SSF56672">
    <property type="entry name" value="DNA/RNA polymerases"/>
    <property type="match status" value="1"/>
</dbReference>
<dbReference type="PANTHER" id="PTHR31635">
    <property type="entry name" value="REVERSE TRANSCRIPTASE DOMAIN-CONTAINING PROTEIN-RELATED"/>
    <property type="match status" value="1"/>
</dbReference>
<proteinExistence type="predicted"/>
<dbReference type="InterPro" id="IPR043502">
    <property type="entry name" value="DNA/RNA_pol_sf"/>
</dbReference>
<reference evidence="2" key="1">
    <citation type="submission" date="2025-08" db="UniProtKB">
        <authorList>
            <consortium name="Ensembl"/>
        </authorList>
    </citation>
    <scope>IDENTIFICATION</scope>
</reference>
<dbReference type="Proteomes" id="UP000694569">
    <property type="component" value="Unplaced"/>
</dbReference>
<evidence type="ECO:0000313" key="2">
    <source>
        <dbReference type="Ensembl" id="ENSLLEP00000037537.1"/>
    </source>
</evidence>
<feature type="domain" description="Reverse transcriptase" evidence="1">
    <location>
        <begin position="124"/>
        <end position="387"/>
    </location>
</feature>
<reference evidence="2" key="2">
    <citation type="submission" date="2025-09" db="UniProtKB">
        <authorList>
            <consortium name="Ensembl"/>
        </authorList>
    </citation>
    <scope>IDENTIFICATION</scope>
</reference>
<dbReference type="PROSITE" id="PS50878">
    <property type="entry name" value="RT_POL"/>
    <property type="match status" value="1"/>
</dbReference>
<organism evidence="2 3">
    <name type="scientific">Leptobrachium leishanense</name>
    <name type="common">Leishan spiny toad</name>
    <dbReference type="NCBI Taxonomy" id="445787"/>
    <lineage>
        <taxon>Eukaryota</taxon>
        <taxon>Metazoa</taxon>
        <taxon>Chordata</taxon>
        <taxon>Craniata</taxon>
        <taxon>Vertebrata</taxon>
        <taxon>Euteleostomi</taxon>
        <taxon>Amphibia</taxon>
        <taxon>Batrachia</taxon>
        <taxon>Anura</taxon>
        <taxon>Pelobatoidea</taxon>
        <taxon>Megophryidae</taxon>
        <taxon>Leptobrachium</taxon>
    </lineage>
</organism>
<sequence length="387" mass="42916">MLRKRREANYIARIKTSTGTLTSRPDQILEEFRSFYEKLYHMDDGSDRVPSTAEIDAYLTGKLNHNLTPTAIETLDAPIPVEEIKRVITALKTGKCPGPDGLPAEYYKAFPDELLPHLTSLFSRLRDGEQFHPHTLSATISVIGKPGKDVSDVRNYRPISLLNTDLKILSKILADRLAPLLPALIHSDQVGFIQGREARDATTRVLGAIGLARASSTGLLLLSTDAEKAFDRVRWSFMFSALQRTGVGDSFLHWTKALYNNPTARVRANGALSHDLDIRNGTRQGCPLSPLLFAISLEPLLVAIRLNADITGIRGHSSEHKVSAYADDLLFLVADPDSSLPAIVRTLDDYGAMAGYRINRDKSEFLNISLHPTSVSSIRRTYPFRHC</sequence>
<accession>A0A8C5WH19</accession>
<dbReference type="AlphaFoldDB" id="A0A8C5WH19"/>
<dbReference type="Ensembl" id="ENSLLET00000038976.1">
    <property type="protein sequence ID" value="ENSLLEP00000037537.1"/>
    <property type="gene ID" value="ENSLLEG00000023770.1"/>
</dbReference>
<dbReference type="Pfam" id="PF00078">
    <property type="entry name" value="RVT_1"/>
    <property type="match status" value="1"/>
</dbReference>
<dbReference type="GeneTree" id="ENSGT00940000163630"/>
<dbReference type="PANTHER" id="PTHR31635:SF196">
    <property type="entry name" value="REVERSE TRANSCRIPTASE DOMAIN-CONTAINING PROTEIN-RELATED"/>
    <property type="match status" value="1"/>
</dbReference>
<keyword evidence="3" id="KW-1185">Reference proteome</keyword>